<evidence type="ECO:0000256" key="7">
    <source>
        <dbReference type="ARBA" id="ARBA00013189"/>
    </source>
</evidence>
<keyword evidence="9" id="KW-0520">NAD</keyword>
<dbReference type="Gene3D" id="3.90.1150.10">
    <property type="entry name" value="Aspartate Aminotransferase, domain 1"/>
    <property type="match status" value="1"/>
</dbReference>
<dbReference type="PANTHER" id="PTHR43725:SF47">
    <property type="entry name" value="UDP-GLUCOSE 4-EPIMERASE"/>
    <property type="match status" value="1"/>
</dbReference>
<keyword evidence="11" id="KW-0413">Isomerase</keyword>
<comment type="catalytic activity">
    <reaction evidence="2">
        <text>UDP-alpha-D-glucose = UDP-alpha-D-galactose</text>
        <dbReference type="Rhea" id="RHEA:22168"/>
        <dbReference type="ChEBI" id="CHEBI:58885"/>
        <dbReference type="ChEBI" id="CHEBI:66914"/>
        <dbReference type="EC" id="5.1.3.2"/>
    </reaction>
</comment>
<dbReference type="EMBL" id="OB674704">
    <property type="protein sequence ID" value="CAD7235800.1"/>
    <property type="molecule type" value="Genomic_DNA"/>
</dbReference>
<protein>
    <recommendedName>
        <fullName evidence="12">UDP-N-acetylglucosamine 4-epimerase</fullName>
        <ecNumber evidence="7">5.1.3.2</ecNumber>
        <ecNumber evidence="6">5.1.3.7</ecNumber>
    </recommendedName>
</protein>
<keyword evidence="10" id="KW-0299">Galactose metabolism</keyword>
<comment type="pathway">
    <text evidence="5">Carbohydrate metabolism; galactose metabolism.</text>
</comment>
<evidence type="ECO:0000256" key="4">
    <source>
        <dbReference type="ARBA" id="ARBA00002760"/>
    </source>
</evidence>
<dbReference type="Gene3D" id="3.40.50.720">
    <property type="entry name" value="NAD(P)-binding Rossmann-like Domain"/>
    <property type="match status" value="1"/>
</dbReference>
<dbReference type="PRINTS" id="PR01713">
    <property type="entry name" value="NUCEPIMERASE"/>
</dbReference>
<dbReference type="GO" id="GO:0006012">
    <property type="term" value="P:galactose metabolic process"/>
    <property type="evidence" value="ECO:0007669"/>
    <property type="project" value="UniProtKB-KW"/>
</dbReference>
<accession>A0A7R8WV91</accession>
<dbReference type="InterPro" id="IPR015421">
    <property type="entry name" value="PyrdxlP-dep_Trfase_major"/>
</dbReference>
<evidence type="ECO:0000256" key="3">
    <source>
        <dbReference type="ARBA" id="ARBA00001911"/>
    </source>
</evidence>
<evidence type="ECO:0000256" key="2">
    <source>
        <dbReference type="ARBA" id="ARBA00000083"/>
    </source>
</evidence>
<sequence>MKPIQMVDLVSQYQHIQKEVDQAILDVARSSAYINGPEVKNFEKELAQYLGVKHVIACGNGTDALQVALMCLGLKPGDEVISTNFTFVATIEVIELLGLKSVLVDVDPDTFNIDVDQLEAAISPKTKAIIPVHLYGQCANMDAVLDIAKRHQLKVVEDTAQAIGAGFCSDTLSGKAGTLGDIGATSFFPSKNLGCYGDGGAIFTNDDNLAHTMRGIVNHGMYERYYHDVVGINSRLDSMQAAILRIKLRHLDDYNQRRQAAAKYYNEAFQQIDALQTPQVADFSNHVYHQYTLRIKNGQRDALKERLDAASIPNAIYYPVPMHRQKAYLKPEYSDEQFPVSLLLADEVLSLPMHTELSEDQLSYICETILVSGGLGYIGSHTVVALIESGFEVCIVDDLSNSELFILDRITKITGQRPDFIQLDLKDRNKTLELLKDIRPKAIIHFAASKAVGESMEKPVLYYQNNLIPLLNLCEGMKDLQLDHFVYSSSCTVYGQADEMPITEDFPFKQAESPYGQSKQMGEQILMDFSRLNTKKVTALRYFNPIGAHPSAEIGELPIGVPANLVPFITQTAAGWRKELSVFGHDYPTSDGTAVRDYIYIMDLANAHVAALKSLLDTHKANYAIYNLGTGKGSTVLEVIETFEQANDIKLAYRMADRRSGDIVEAYADAKKAEKELHWSAKTTLEEALKTAWEWQKKLKQA</sequence>
<evidence type="ECO:0000256" key="10">
    <source>
        <dbReference type="ARBA" id="ARBA00023144"/>
    </source>
</evidence>
<dbReference type="Gene3D" id="3.90.25.10">
    <property type="entry name" value="UDP-galactose 4-epimerase, domain 1"/>
    <property type="match status" value="1"/>
</dbReference>
<dbReference type="InterPro" id="IPR036291">
    <property type="entry name" value="NAD(P)-bd_dom_sf"/>
</dbReference>
<dbReference type="GO" id="GO:0008483">
    <property type="term" value="F:transaminase activity"/>
    <property type="evidence" value="ECO:0007669"/>
    <property type="project" value="UniProtKB-ARBA"/>
</dbReference>
<evidence type="ECO:0000256" key="8">
    <source>
        <dbReference type="ARBA" id="ARBA00022898"/>
    </source>
</evidence>
<dbReference type="GO" id="GO:0003974">
    <property type="term" value="F:UDP-N-acetylglucosamine 4-epimerase activity"/>
    <property type="evidence" value="ECO:0007669"/>
    <property type="project" value="UniProtKB-EC"/>
</dbReference>
<name>A0A7R8WV91_9CRUS</name>
<dbReference type="Gene3D" id="3.40.640.10">
    <property type="entry name" value="Type I PLP-dependent aspartate aminotransferase-like (Major domain)"/>
    <property type="match status" value="1"/>
</dbReference>
<evidence type="ECO:0000256" key="1">
    <source>
        <dbReference type="ARBA" id="ARBA00000014"/>
    </source>
</evidence>
<dbReference type="GO" id="GO:0030170">
    <property type="term" value="F:pyridoxal phosphate binding"/>
    <property type="evidence" value="ECO:0007669"/>
    <property type="project" value="UniProtKB-ARBA"/>
</dbReference>
<dbReference type="InterPro" id="IPR015422">
    <property type="entry name" value="PyrdxlP-dep_Trfase_small"/>
</dbReference>
<dbReference type="OrthoDB" id="422066at2759"/>
<comment type="cofactor">
    <cofactor evidence="3">
        <name>NAD(+)</name>
        <dbReference type="ChEBI" id="CHEBI:57540"/>
    </cofactor>
</comment>
<proteinExistence type="predicted"/>
<dbReference type="InterPro" id="IPR016040">
    <property type="entry name" value="NAD(P)-bd_dom"/>
</dbReference>
<dbReference type="CDD" id="cd05247">
    <property type="entry name" value="UDP_G4E_1_SDR_e"/>
    <property type="match status" value="1"/>
</dbReference>
<dbReference type="EC" id="5.1.3.2" evidence="7"/>
<keyword evidence="10" id="KW-0119">Carbohydrate metabolism</keyword>
<dbReference type="SUPFAM" id="SSF51735">
    <property type="entry name" value="NAD(P)-binding Rossmann-fold domains"/>
    <property type="match status" value="1"/>
</dbReference>
<dbReference type="PANTHER" id="PTHR43725">
    <property type="entry name" value="UDP-GLUCOSE 4-EPIMERASE"/>
    <property type="match status" value="1"/>
</dbReference>
<reference evidence="13" key="1">
    <citation type="submission" date="2020-11" db="EMBL/GenBank/DDBJ databases">
        <authorList>
            <person name="Tran Van P."/>
        </authorList>
    </citation>
    <scope>NUCLEOTIDE SEQUENCE</scope>
</reference>
<evidence type="ECO:0000256" key="6">
    <source>
        <dbReference type="ARBA" id="ARBA00013175"/>
    </source>
</evidence>
<dbReference type="FunFam" id="3.40.640.10:FF:000089">
    <property type="entry name" value="Aminotransferase, DegT/DnrJ/EryC1/StrS family"/>
    <property type="match status" value="1"/>
</dbReference>
<gene>
    <name evidence="13" type="ORF">CTOB1V02_LOCUS13615</name>
</gene>
<dbReference type="EC" id="5.1.3.7" evidence="6"/>
<evidence type="ECO:0000256" key="9">
    <source>
        <dbReference type="ARBA" id="ARBA00023027"/>
    </source>
</evidence>
<evidence type="ECO:0000256" key="5">
    <source>
        <dbReference type="ARBA" id="ARBA00004947"/>
    </source>
</evidence>
<organism evidence="13">
    <name type="scientific">Cyprideis torosa</name>
    <dbReference type="NCBI Taxonomy" id="163714"/>
    <lineage>
        <taxon>Eukaryota</taxon>
        <taxon>Metazoa</taxon>
        <taxon>Ecdysozoa</taxon>
        <taxon>Arthropoda</taxon>
        <taxon>Crustacea</taxon>
        <taxon>Oligostraca</taxon>
        <taxon>Ostracoda</taxon>
        <taxon>Podocopa</taxon>
        <taxon>Podocopida</taxon>
        <taxon>Cytherocopina</taxon>
        <taxon>Cytheroidea</taxon>
        <taxon>Cytherideidae</taxon>
        <taxon>Cyprideis</taxon>
    </lineage>
</organism>
<comment type="catalytic activity">
    <reaction evidence="1">
        <text>UDP-N-acetyl-alpha-D-glucosamine = UDP-N-acetyl-alpha-D-galactosamine</text>
        <dbReference type="Rhea" id="RHEA:20517"/>
        <dbReference type="ChEBI" id="CHEBI:57705"/>
        <dbReference type="ChEBI" id="CHEBI:67138"/>
        <dbReference type="EC" id="5.1.3.7"/>
    </reaction>
</comment>
<keyword evidence="8" id="KW-0663">Pyridoxal phosphate</keyword>
<dbReference type="InterPro" id="IPR015424">
    <property type="entry name" value="PyrdxlP-dep_Trfase"/>
</dbReference>
<dbReference type="GO" id="GO:0005829">
    <property type="term" value="C:cytosol"/>
    <property type="evidence" value="ECO:0007669"/>
    <property type="project" value="TreeGrafter"/>
</dbReference>
<evidence type="ECO:0000313" key="13">
    <source>
        <dbReference type="EMBL" id="CAD7235800.1"/>
    </source>
</evidence>
<dbReference type="NCBIfam" id="TIGR01179">
    <property type="entry name" value="galE"/>
    <property type="match status" value="1"/>
</dbReference>
<comment type="function">
    <text evidence="4">Catalyzes two distinct but analogous reactions: the reversible epimerization of UDP-glucose to UDP-galactose and the reversible epimerization of UDP-N-acetylglucosamine to UDP-N-acetylgalactosamine. The reaction with UDP-Gal plays a critical role in the Leloir pathway of galactose catabolism in which galactose is converted to the glycolytic intermediate glucose 6-phosphate. It contributes to the catabolism of dietary galactose and enables the endogenous biosynthesis of both UDP-Gal and UDP-GalNAc when exogenous sources are limited. Both UDP-sugar interconversions are important in the synthesis of glycoproteins and glycolipids.</text>
</comment>
<evidence type="ECO:0000256" key="11">
    <source>
        <dbReference type="ARBA" id="ARBA00023235"/>
    </source>
</evidence>
<dbReference type="Pfam" id="PF01041">
    <property type="entry name" value="DegT_DnrJ_EryC1"/>
    <property type="match status" value="1"/>
</dbReference>
<dbReference type="Pfam" id="PF16363">
    <property type="entry name" value="GDP_Man_Dehyd"/>
    <property type="match status" value="1"/>
</dbReference>
<dbReference type="InterPro" id="IPR000653">
    <property type="entry name" value="DegT/StrS_aminotransferase"/>
</dbReference>
<evidence type="ECO:0000256" key="12">
    <source>
        <dbReference type="ARBA" id="ARBA00031827"/>
    </source>
</evidence>
<dbReference type="GO" id="GO:0003978">
    <property type="term" value="F:UDP-glucose 4-epimerase activity"/>
    <property type="evidence" value="ECO:0007669"/>
    <property type="project" value="UniProtKB-EC"/>
</dbReference>
<dbReference type="AlphaFoldDB" id="A0A7R8WV91"/>
<dbReference type="CDD" id="cd00616">
    <property type="entry name" value="AHBA_syn"/>
    <property type="match status" value="1"/>
</dbReference>
<dbReference type="InterPro" id="IPR005886">
    <property type="entry name" value="UDP_G4E"/>
</dbReference>
<dbReference type="SUPFAM" id="SSF53383">
    <property type="entry name" value="PLP-dependent transferases"/>
    <property type="match status" value="1"/>
</dbReference>